<keyword evidence="3" id="KW-1185">Reference proteome</keyword>
<gene>
    <name evidence="2" type="ORF">ASIM_LOCUS11898</name>
</gene>
<evidence type="ECO:0000313" key="4">
    <source>
        <dbReference type="WBParaSite" id="ASIM_0001243201-mRNA-1"/>
    </source>
</evidence>
<reference evidence="2 3" key="2">
    <citation type="submission" date="2018-11" db="EMBL/GenBank/DDBJ databases">
        <authorList>
            <consortium name="Pathogen Informatics"/>
        </authorList>
    </citation>
    <scope>NUCLEOTIDE SEQUENCE [LARGE SCALE GENOMIC DNA]</scope>
</reference>
<accession>A0A0M3JW03</accession>
<name>A0A0M3JW03_ANISI</name>
<dbReference type="EMBL" id="UYRR01031113">
    <property type="protein sequence ID" value="VDK46060.1"/>
    <property type="molecule type" value="Genomic_DNA"/>
</dbReference>
<evidence type="ECO:0000256" key="1">
    <source>
        <dbReference type="SAM" id="Phobius"/>
    </source>
</evidence>
<keyword evidence="1" id="KW-0812">Transmembrane</keyword>
<dbReference type="AlphaFoldDB" id="A0A0M3JW03"/>
<protein>
    <submittedName>
        <fullName evidence="4">Gustatory receptor</fullName>
    </submittedName>
</protein>
<keyword evidence="1" id="KW-1133">Transmembrane helix</keyword>
<dbReference type="WBParaSite" id="ASIM_0001243201-mRNA-1">
    <property type="protein sequence ID" value="ASIM_0001243201-mRNA-1"/>
    <property type="gene ID" value="ASIM_0001243201"/>
</dbReference>
<reference evidence="4" key="1">
    <citation type="submission" date="2017-02" db="UniProtKB">
        <authorList>
            <consortium name="WormBaseParasite"/>
        </authorList>
    </citation>
    <scope>IDENTIFICATION</scope>
</reference>
<keyword evidence="1" id="KW-0472">Membrane</keyword>
<feature type="transmembrane region" description="Helical" evidence="1">
    <location>
        <begin position="62"/>
        <end position="86"/>
    </location>
</feature>
<proteinExistence type="predicted"/>
<sequence length="226" mass="26397">MVFFKRTSLNDDKLLQKITTKLDKDQLAFIRRHFIPILLAYHYTGCHFTTPLRGVLMKPLCWIQLLFVMTVVGLGGYGVMHVGYFLLTTRESHQYLSLILVAFTSAIQSLSSFLFVPYWQHSKPLDRLIQAYYDAQHCAGRARATRSIRIVILLGASYFLAFTTISIVSFTLRVNCIPYKMIMLAFWLNEVDHEKLFETFMEMFKTHRRLANAVRVMNQMFQVETF</sequence>
<evidence type="ECO:0000313" key="2">
    <source>
        <dbReference type="EMBL" id="VDK46060.1"/>
    </source>
</evidence>
<organism evidence="4">
    <name type="scientific">Anisakis simplex</name>
    <name type="common">Herring worm</name>
    <dbReference type="NCBI Taxonomy" id="6269"/>
    <lineage>
        <taxon>Eukaryota</taxon>
        <taxon>Metazoa</taxon>
        <taxon>Ecdysozoa</taxon>
        <taxon>Nematoda</taxon>
        <taxon>Chromadorea</taxon>
        <taxon>Rhabditida</taxon>
        <taxon>Spirurina</taxon>
        <taxon>Ascaridomorpha</taxon>
        <taxon>Ascaridoidea</taxon>
        <taxon>Anisakidae</taxon>
        <taxon>Anisakis</taxon>
        <taxon>Anisakis simplex complex</taxon>
    </lineage>
</organism>
<dbReference type="Proteomes" id="UP000267096">
    <property type="component" value="Unassembled WGS sequence"/>
</dbReference>
<evidence type="ECO:0000313" key="3">
    <source>
        <dbReference type="Proteomes" id="UP000267096"/>
    </source>
</evidence>
<feature type="transmembrane region" description="Helical" evidence="1">
    <location>
        <begin position="98"/>
        <end position="119"/>
    </location>
</feature>
<feature type="transmembrane region" description="Helical" evidence="1">
    <location>
        <begin position="150"/>
        <end position="172"/>
    </location>
</feature>